<dbReference type="EMBL" id="KN831956">
    <property type="protein sequence ID" value="KIO08764.1"/>
    <property type="molecule type" value="Genomic_DNA"/>
</dbReference>
<dbReference type="STRING" id="870435.A0A0C3PKJ6"/>
<reference evidence="3" key="2">
    <citation type="submission" date="2015-01" db="EMBL/GenBank/DDBJ databases">
        <title>Evolutionary Origins and Diversification of the Mycorrhizal Mutualists.</title>
        <authorList>
            <consortium name="DOE Joint Genome Institute"/>
            <consortium name="Mycorrhizal Genomics Consortium"/>
            <person name="Kohler A."/>
            <person name="Kuo A."/>
            <person name="Nagy L.G."/>
            <person name="Floudas D."/>
            <person name="Copeland A."/>
            <person name="Barry K.W."/>
            <person name="Cichocki N."/>
            <person name="Veneault-Fourrey C."/>
            <person name="LaButti K."/>
            <person name="Lindquist E.A."/>
            <person name="Lipzen A."/>
            <person name="Lundell T."/>
            <person name="Morin E."/>
            <person name="Murat C."/>
            <person name="Riley R."/>
            <person name="Ohm R."/>
            <person name="Sun H."/>
            <person name="Tunlid A."/>
            <person name="Henrissat B."/>
            <person name="Grigoriev I.V."/>
            <person name="Hibbett D.S."/>
            <person name="Martin F."/>
        </authorList>
    </citation>
    <scope>NUCLEOTIDE SEQUENCE [LARGE SCALE GENOMIC DNA]</scope>
    <source>
        <strain evidence="3">Marx 270</strain>
    </source>
</reference>
<sequence length="347" mass="38300">MSDSRPITVTDKNDKGRVVIDWTQVLDDAIRYDTDDEEEVMKAKSKERKRRKAAEQAQQEEQAQLEEQARLEAKRVEREWIEAKRAEREKAEAEKAAWEAEERRVCEEEERWEAEAEASKSDEAGAGGASGEPGGEVKRVVMDPGCTCCTQAQVVCEFLVDGNKKRVACVRCNQSKGKCRWPGDRKDAEASPKATTKADKGKKQKADEELPEPGPSQKKWVKSKPTEVLEIDEPEAGGSGERKAGAGGFSGLEDKLEQLIDIVGLIANNLAGLFKAHETVAKNSGRIANVLEAMLDKSYGFGMAVSPSDSGSSELDSDELHEEAEWLKAHGEDEEEESEVEDESMAK</sequence>
<proteinExistence type="predicted"/>
<dbReference type="InParanoid" id="A0A0C3PKJ6"/>
<accession>A0A0C3PKJ6</accession>
<evidence type="ECO:0000256" key="1">
    <source>
        <dbReference type="SAM" id="MobiDB-lite"/>
    </source>
</evidence>
<feature type="compositionally biased region" description="Gly residues" evidence="1">
    <location>
        <begin position="125"/>
        <end position="134"/>
    </location>
</feature>
<feature type="compositionally biased region" description="Low complexity" evidence="1">
    <location>
        <begin position="55"/>
        <end position="66"/>
    </location>
</feature>
<feature type="compositionally biased region" description="Basic and acidic residues" evidence="1">
    <location>
        <begin position="181"/>
        <end position="208"/>
    </location>
</feature>
<reference evidence="2 3" key="1">
    <citation type="submission" date="2014-04" db="EMBL/GenBank/DDBJ databases">
        <authorList>
            <consortium name="DOE Joint Genome Institute"/>
            <person name="Kuo A."/>
            <person name="Kohler A."/>
            <person name="Costa M.D."/>
            <person name="Nagy L.G."/>
            <person name="Floudas D."/>
            <person name="Copeland A."/>
            <person name="Barry K.W."/>
            <person name="Cichocki N."/>
            <person name="Veneault-Fourrey C."/>
            <person name="LaButti K."/>
            <person name="Lindquist E.A."/>
            <person name="Lipzen A."/>
            <person name="Lundell T."/>
            <person name="Morin E."/>
            <person name="Murat C."/>
            <person name="Sun H."/>
            <person name="Tunlid A."/>
            <person name="Henrissat B."/>
            <person name="Grigoriev I.V."/>
            <person name="Hibbett D.S."/>
            <person name="Martin F."/>
            <person name="Nordberg H.P."/>
            <person name="Cantor M.N."/>
            <person name="Hua S.X."/>
        </authorList>
    </citation>
    <scope>NUCLEOTIDE SEQUENCE [LARGE SCALE GENOMIC DNA]</scope>
    <source>
        <strain evidence="2 3">Marx 270</strain>
    </source>
</reference>
<dbReference type="Proteomes" id="UP000054217">
    <property type="component" value="Unassembled WGS sequence"/>
</dbReference>
<dbReference type="HOGENOM" id="CLU_048923_0_0_1"/>
<feature type="region of interest" description="Disordered" evidence="1">
    <location>
        <begin position="43"/>
        <end position="70"/>
    </location>
</feature>
<feature type="region of interest" description="Disordered" evidence="1">
    <location>
        <begin position="84"/>
        <end position="137"/>
    </location>
</feature>
<feature type="region of interest" description="Disordered" evidence="1">
    <location>
        <begin position="305"/>
        <end position="347"/>
    </location>
</feature>
<evidence type="ECO:0000313" key="2">
    <source>
        <dbReference type="EMBL" id="KIO08764.1"/>
    </source>
</evidence>
<feature type="compositionally biased region" description="Basic residues" evidence="1">
    <location>
        <begin position="43"/>
        <end position="52"/>
    </location>
</feature>
<feature type="compositionally biased region" description="Basic and acidic residues" evidence="1">
    <location>
        <begin position="113"/>
        <end position="123"/>
    </location>
</feature>
<protein>
    <submittedName>
        <fullName evidence="2">Uncharacterized protein</fullName>
    </submittedName>
</protein>
<feature type="compositionally biased region" description="Acidic residues" evidence="1">
    <location>
        <begin position="332"/>
        <end position="347"/>
    </location>
</feature>
<feature type="region of interest" description="Disordered" evidence="1">
    <location>
        <begin position="176"/>
        <end position="246"/>
    </location>
</feature>
<keyword evidence="3" id="KW-1185">Reference proteome</keyword>
<organism evidence="2 3">
    <name type="scientific">Pisolithus tinctorius Marx 270</name>
    <dbReference type="NCBI Taxonomy" id="870435"/>
    <lineage>
        <taxon>Eukaryota</taxon>
        <taxon>Fungi</taxon>
        <taxon>Dikarya</taxon>
        <taxon>Basidiomycota</taxon>
        <taxon>Agaricomycotina</taxon>
        <taxon>Agaricomycetes</taxon>
        <taxon>Agaricomycetidae</taxon>
        <taxon>Boletales</taxon>
        <taxon>Sclerodermatineae</taxon>
        <taxon>Pisolithaceae</taxon>
        <taxon>Pisolithus</taxon>
    </lineage>
</organism>
<feature type="compositionally biased region" description="Basic and acidic residues" evidence="1">
    <location>
        <begin position="84"/>
        <end position="106"/>
    </location>
</feature>
<dbReference type="AlphaFoldDB" id="A0A0C3PKJ6"/>
<gene>
    <name evidence="2" type="ORF">M404DRAFT_22628</name>
</gene>
<evidence type="ECO:0000313" key="3">
    <source>
        <dbReference type="Proteomes" id="UP000054217"/>
    </source>
</evidence>
<name>A0A0C3PKJ6_PISTI</name>